<sequence length="81" mass="8180">MKAVNAVPLATFAPTPTAVAVLPMPATAAAPAPSFATVPTPSAALPTTMSASARAAGLVKTLFDCPCAERVFMFCTARTLK</sequence>
<keyword evidence="3" id="KW-1185">Reference proteome</keyword>
<evidence type="ECO:0000313" key="2">
    <source>
        <dbReference type="EMBL" id="GAA5123085.1"/>
    </source>
</evidence>
<feature type="chain" id="PRO_5047005880" evidence="1">
    <location>
        <begin position="29"/>
        <end position="81"/>
    </location>
</feature>
<evidence type="ECO:0000313" key="3">
    <source>
        <dbReference type="Proteomes" id="UP001500804"/>
    </source>
</evidence>
<accession>A0ABP9NJI9</accession>
<keyword evidence="1" id="KW-0732">Signal</keyword>
<gene>
    <name evidence="2" type="ORF">GCM10023320_34360</name>
</gene>
<evidence type="ECO:0000256" key="1">
    <source>
        <dbReference type="SAM" id="SignalP"/>
    </source>
</evidence>
<protein>
    <submittedName>
        <fullName evidence="2">Uncharacterized protein</fullName>
    </submittedName>
</protein>
<comment type="caution">
    <text evidence="2">The sequence shown here is derived from an EMBL/GenBank/DDBJ whole genome shotgun (WGS) entry which is preliminary data.</text>
</comment>
<dbReference type="Proteomes" id="UP001500804">
    <property type="component" value="Unassembled WGS sequence"/>
</dbReference>
<name>A0ABP9NJI9_9PSEU</name>
<dbReference type="EMBL" id="BAABJO010000011">
    <property type="protein sequence ID" value="GAA5123085.1"/>
    <property type="molecule type" value="Genomic_DNA"/>
</dbReference>
<reference evidence="3" key="1">
    <citation type="journal article" date="2019" name="Int. J. Syst. Evol. Microbiol.">
        <title>The Global Catalogue of Microorganisms (GCM) 10K type strain sequencing project: providing services to taxonomists for standard genome sequencing and annotation.</title>
        <authorList>
            <consortium name="The Broad Institute Genomics Platform"/>
            <consortium name="The Broad Institute Genome Sequencing Center for Infectious Disease"/>
            <person name="Wu L."/>
            <person name="Ma J."/>
        </authorList>
    </citation>
    <scope>NUCLEOTIDE SEQUENCE [LARGE SCALE GENOMIC DNA]</scope>
    <source>
        <strain evidence="3">JCM 18302</strain>
    </source>
</reference>
<feature type="signal peptide" evidence="1">
    <location>
        <begin position="1"/>
        <end position="28"/>
    </location>
</feature>
<organism evidence="2 3">
    <name type="scientific">Pseudonocardia adelaidensis</name>
    <dbReference type="NCBI Taxonomy" id="648754"/>
    <lineage>
        <taxon>Bacteria</taxon>
        <taxon>Bacillati</taxon>
        <taxon>Actinomycetota</taxon>
        <taxon>Actinomycetes</taxon>
        <taxon>Pseudonocardiales</taxon>
        <taxon>Pseudonocardiaceae</taxon>
        <taxon>Pseudonocardia</taxon>
    </lineage>
</organism>
<proteinExistence type="predicted"/>